<reference evidence="2 3" key="1">
    <citation type="submission" date="2022-10" db="EMBL/GenBank/DDBJ databases">
        <title>Marinomonas transparenta sp. nov. and Marinomonas sargassi sp. nov., isolated from marine alga (Sargassum natans (L.) Gaillon).</title>
        <authorList>
            <person name="Wang Y."/>
        </authorList>
    </citation>
    <scope>NUCLEOTIDE SEQUENCE [LARGE SCALE GENOMIC DNA]</scope>
    <source>
        <strain evidence="2 3">C2222</strain>
    </source>
</reference>
<evidence type="ECO:0000313" key="3">
    <source>
        <dbReference type="Proteomes" id="UP001209713"/>
    </source>
</evidence>
<dbReference type="SUPFAM" id="SSF55729">
    <property type="entry name" value="Acyl-CoA N-acyltransferases (Nat)"/>
    <property type="match status" value="1"/>
</dbReference>
<protein>
    <submittedName>
        <fullName evidence="2">GNAT family N-acetyltransferase</fullName>
    </submittedName>
</protein>
<dbReference type="Gene3D" id="3.40.630.30">
    <property type="match status" value="1"/>
</dbReference>
<dbReference type="PROSITE" id="PS51186">
    <property type="entry name" value="GNAT"/>
    <property type="match status" value="1"/>
</dbReference>
<name>A0ABT2YR81_9GAMM</name>
<dbReference type="InterPro" id="IPR000182">
    <property type="entry name" value="GNAT_dom"/>
</dbReference>
<comment type="caution">
    <text evidence="2">The sequence shown here is derived from an EMBL/GenBank/DDBJ whole genome shotgun (WGS) entry which is preliminary data.</text>
</comment>
<dbReference type="CDD" id="cd04301">
    <property type="entry name" value="NAT_SF"/>
    <property type="match status" value="1"/>
</dbReference>
<gene>
    <name evidence="2" type="ORF">OFY17_05760</name>
</gene>
<proteinExistence type="predicted"/>
<dbReference type="InterPro" id="IPR016181">
    <property type="entry name" value="Acyl_CoA_acyltransferase"/>
</dbReference>
<dbReference type="RefSeq" id="WP_263529773.1">
    <property type="nucleotide sequence ID" value="NZ_JAOVZB010000002.1"/>
</dbReference>
<dbReference type="EMBL" id="JAOVZB010000002">
    <property type="protein sequence ID" value="MCV2402393.1"/>
    <property type="molecule type" value="Genomic_DNA"/>
</dbReference>
<feature type="domain" description="N-acetyltransferase" evidence="1">
    <location>
        <begin position="4"/>
        <end position="143"/>
    </location>
</feature>
<sequence>MDIQKIAQLPTDVMELVSESELEGYRLVRRLVDEYVSGENCFSSLGEALFSVRDNGKLVGIGGVNIQSGDDPSVGRIRHVYISKSARGLGAGKKLISTIEAHSCNYFTSLVLFTSFEDAIKFYESLGYVAVSLPKISHRKVIS</sequence>
<keyword evidence="3" id="KW-1185">Reference proteome</keyword>
<evidence type="ECO:0000313" key="2">
    <source>
        <dbReference type="EMBL" id="MCV2402393.1"/>
    </source>
</evidence>
<dbReference type="Proteomes" id="UP001209713">
    <property type="component" value="Unassembled WGS sequence"/>
</dbReference>
<evidence type="ECO:0000259" key="1">
    <source>
        <dbReference type="PROSITE" id="PS51186"/>
    </source>
</evidence>
<accession>A0ABT2YR81</accession>
<dbReference type="Pfam" id="PF13508">
    <property type="entry name" value="Acetyltransf_7"/>
    <property type="match status" value="1"/>
</dbReference>
<organism evidence="2 3">
    <name type="scientific">Marinomonas sargassi</name>
    <dbReference type="NCBI Taxonomy" id="2984494"/>
    <lineage>
        <taxon>Bacteria</taxon>
        <taxon>Pseudomonadati</taxon>
        <taxon>Pseudomonadota</taxon>
        <taxon>Gammaproteobacteria</taxon>
        <taxon>Oceanospirillales</taxon>
        <taxon>Oceanospirillaceae</taxon>
        <taxon>Marinomonas</taxon>
    </lineage>
</organism>